<evidence type="ECO:0000259" key="1">
    <source>
        <dbReference type="PROSITE" id="PS51352"/>
    </source>
</evidence>
<dbReference type="CDD" id="cd02947">
    <property type="entry name" value="TRX_family"/>
    <property type="match status" value="1"/>
</dbReference>
<proteinExistence type="predicted"/>
<dbReference type="EMBL" id="CP003914">
    <property type="protein sequence ID" value="AFX74450.1"/>
    <property type="molecule type" value="Genomic_DNA"/>
</dbReference>
<dbReference type="SUPFAM" id="SSF52833">
    <property type="entry name" value="Thioredoxin-like"/>
    <property type="match status" value="1"/>
</dbReference>
<evidence type="ECO:0000313" key="3">
    <source>
        <dbReference type="Proteomes" id="UP000009399"/>
    </source>
</evidence>
<dbReference type="AlphaFoldDB" id="A0AAI8AN61"/>
<dbReference type="InterPro" id="IPR013766">
    <property type="entry name" value="Thioredoxin_domain"/>
</dbReference>
<feature type="domain" description="Thioredoxin" evidence="1">
    <location>
        <begin position="1"/>
        <end position="101"/>
    </location>
</feature>
<dbReference type="Pfam" id="PF00085">
    <property type="entry name" value="Thioredoxin"/>
    <property type="match status" value="1"/>
</dbReference>
<gene>
    <name evidence="2" type="ORF">MOS_536</name>
</gene>
<reference evidence="2 3" key="1">
    <citation type="journal article" date="2013" name="Genome Announc.">
        <title>Complete Genome Sequence of Mycoplasma hyorhinis Strain SK76.</title>
        <authorList>
            <person name="Goodison S."/>
            <person name="Urquidi V."/>
            <person name="Kumar D."/>
            <person name="Reyes L."/>
            <person name="Rosser C.J."/>
        </authorList>
    </citation>
    <scope>NUCLEOTIDE SEQUENCE [LARGE SCALE GENOMIC DNA]</scope>
    <source>
        <strain evidence="2 3">SK76</strain>
    </source>
</reference>
<dbReference type="PANTHER" id="PTHR10438">
    <property type="entry name" value="THIOREDOXIN"/>
    <property type="match status" value="1"/>
</dbReference>
<accession>A0AAI8AN61</accession>
<dbReference type="RefSeq" id="WP_013302292.1">
    <property type="nucleotide sequence ID" value="NC_019552.1"/>
</dbReference>
<dbReference type="KEGG" id="mhs:MOS_536"/>
<dbReference type="GeneID" id="93248635"/>
<dbReference type="PANTHER" id="PTHR10438:SF468">
    <property type="entry name" value="THIOREDOXIN-1-RELATED"/>
    <property type="match status" value="1"/>
</dbReference>
<evidence type="ECO:0000313" key="2">
    <source>
        <dbReference type="EMBL" id="AFX74450.1"/>
    </source>
</evidence>
<dbReference type="Proteomes" id="UP000009399">
    <property type="component" value="Chromosome"/>
</dbReference>
<dbReference type="InterPro" id="IPR036249">
    <property type="entry name" value="Thioredoxin-like_sf"/>
</dbReference>
<dbReference type="Gene3D" id="3.40.30.10">
    <property type="entry name" value="Glutaredoxin"/>
    <property type="match status" value="1"/>
</dbReference>
<organism evidence="2 3">
    <name type="scientific">Mesomycoplasma hyorhinis SK76</name>
    <dbReference type="NCBI Taxonomy" id="1118964"/>
    <lineage>
        <taxon>Bacteria</taxon>
        <taxon>Bacillati</taxon>
        <taxon>Mycoplasmatota</taxon>
        <taxon>Mycoplasmoidales</taxon>
        <taxon>Metamycoplasmataceae</taxon>
        <taxon>Mesomycoplasma</taxon>
    </lineage>
</organism>
<sequence length="101" mass="11278">MSTKIKDVTKSQIFPAINSDKLALVVFHQKNCGACIMLEPVLEKLVEKMDVVVYKVDIHADMSYTREVGIQGTPTILVYKHGVLSNTLVGYRSLDQLQKAL</sequence>
<name>A0AAI8AN61_MESHY</name>
<protein>
    <submittedName>
        <fullName evidence="2">Thioredoxin</fullName>
    </submittedName>
</protein>
<dbReference type="PROSITE" id="PS51352">
    <property type="entry name" value="THIOREDOXIN_2"/>
    <property type="match status" value="1"/>
</dbReference>
<dbReference type="InterPro" id="IPR050620">
    <property type="entry name" value="Thioredoxin_H-type-like"/>
</dbReference>